<keyword evidence="2" id="KW-0812">Transmembrane</keyword>
<keyword evidence="3" id="KW-1185">Reference proteome</keyword>
<dbReference type="Proteomes" id="UP000008143">
    <property type="component" value="Chromosome 6"/>
</dbReference>
<feature type="transmembrane region" description="Helical" evidence="2">
    <location>
        <begin position="106"/>
        <end position="128"/>
    </location>
</feature>
<feature type="compositionally biased region" description="Basic and acidic residues" evidence="1">
    <location>
        <begin position="26"/>
        <end position="40"/>
    </location>
</feature>
<evidence type="ECO:0000313" key="4">
    <source>
        <dbReference type="RefSeq" id="XP_031759824.1"/>
    </source>
</evidence>
<dbReference type="Xenbase" id="XB-GENE-29097195">
    <property type="gene designation" value="LOC116411535"/>
</dbReference>
<evidence type="ECO:0000256" key="1">
    <source>
        <dbReference type="SAM" id="MobiDB-lite"/>
    </source>
</evidence>
<gene>
    <name evidence="4 5" type="primary">LOC116411535</name>
</gene>
<evidence type="ECO:0000313" key="5">
    <source>
        <dbReference type="Xenbase" id="XB-GENE-29097195"/>
    </source>
</evidence>
<sequence length="204" mass="23358">MSHTNNGCQFIYPKLHPHPQFSQGRTYRESLTEGERDSRNRLLSQSSHSRCPKRRTWTIELIDRAPIEHPSLLHILSVGAELSETWVAVVVILTTTRTITFTLRTIILTLRIILFTLRTILFITRIIMITMGTIMITMGTIMITMATIMITMGTIMATTGTIMVTMDIIKPPVLQQEEFLFRKHHISPRDQVTDFLFFLLEGGA</sequence>
<evidence type="ECO:0000313" key="3">
    <source>
        <dbReference type="Proteomes" id="UP000008143"/>
    </source>
</evidence>
<protein>
    <submittedName>
        <fullName evidence="4">Uncharacterized protein LOC116411535</fullName>
    </submittedName>
</protein>
<name>A0A8J1JPL7_XENTR</name>
<reference evidence="4" key="1">
    <citation type="submission" date="2025-08" db="UniProtKB">
        <authorList>
            <consortium name="RefSeq"/>
        </authorList>
    </citation>
    <scope>IDENTIFICATION</scope>
    <source>
        <strain evidence="4">Nigerian</strain>
        <tissue evidence="4">Liver and blood</tissue>
    </source>
</reference>
<evidence type="ECO:0000256" key="2">
    <source>
        <dbReference type="SAM" id="Phobius"/>
    </source>
</evidence>
<proteinExistence type="predicted"/>
<feature type="transmembrane region" description="Helical" evidence="2">
    <location>
        <begin position="134"/>
        <end position="157"/>
    </location>
</feature>
<dbReference type="RefSeq" id="XP_031759824.1">
    <property type="nucleotide sequence ID" value="XM_031903964.1"/>
</dbReference>
<accession>A0A8J1JPL7</accession>
<feature type="region of interest" description="Disordered" evidence="1">
    <location>
        <begin position="14"/>
        <end position="47"/>
    </location>
</feature>
<organism evidence="3 4">
    <name type="scientific">Xenopus tropicalis</name>
    <name type="common">Western clawed frog</name>
    <name type="synonym">Silurana tropicalis</name>
    <dbReference type="NCBI Taxonomy" id="8364"/>
    <lineage>
        <taxon>Eukaryota</taxon>
        <taxon>Metazoa</taxon>
        <taxon>Chordata</taxon>
        <taxon>Craniata</taxon>
        <taxon>Vertebrata</taxon>
        <taxon>Euteleostomi</taxon>
        <taxon>Amphibia</taxon>
        <taxon>Batrachia</taxon>
        <taxon>Anura</taxon>
        <taxon>Pipoidea</taxon>
        <taxon>Pipidae</taxon>
        <taxon>Xenopodinae</taxon>
        <taxon>Xenopus</taxon>
        <taxon>Silurana</taxon>
    </lineage>
</organism>
<dbReference type="KEGG" id="xtr:116411535"/>
<dbReference type="AlphaFoldDB" id="A0A8J1JPL7"/>
<keyword evidence="2" id="KW-1133">Transmembrane helix</keyword>
<dbReference type="AGR" id="Xenbase:XB-GENE-29097195"/>
<keyword evidence="2" id="KW-0472">Membrane</keyword>
<dbReference type="GeneID" id="116411535"/>